<dbReference type="EMBL" id="KN847336">
    <property type="protein sequence ID" value="KIW42109.1"/>
    <property type="molecule type" value="Genomic_DNA"/>
</dbReference>
<dbReference type="HOGENOM" id="CLU_2440629_0_0_1"/>
<evidence type="ECO:0000313" key="1">
    <source>
        <dbReference type="EMBL" id="KIW42109.1"/>
    </source>
</evidence>
<dbReference type="VEuPathDB" id="FungiDB:PV06_05694"/>
<name>A0A0D2E2W1_9EURO</name>
<dbReference type="OrthoDB" id="405906at2759"/>
<gene>
    <name evidence="1" type="ORF">PV06_05694</name>
</gene>
<proteinExistence type="predicted"/>
<sequence length="109" mass="12440">MANQLERQNDVEETARLLYDMQAPGIVLSGDSYYTGGFANKHHPTEAEIEEARQNNDNIRRQSIANINKRRDSLALSINDTPSSSWSSRRMSVTDSMKDFFKARRSTKT</sequence>
<protein>
    <submittedName>
        <fullName evidence="1">Uncharacterized protein</fullName>
    </submittedName>
</protein>
<reference evidence="1 2" key="1">
    <citation type="submission" date="2015-01" db="EMBL/GenBank/DDBJ databases">
        <title>The Genome Sequence of Exophiala oligosperma CBS72588.</title>
        <authorList>
            <consortium name="The Broad Institute Genomics Platform"/>
            <person name="Cuomo C."/>
            <person name="de Hoog S."/>
            <person name="Gorbushina A."/>
            <person name="Stielow B."/>
            <person name="Teixiera M."/>
            <person name="Abouelleil A."/>
            <person name="Chapman S.B."/>
            <person name="Priest M."/>
            <person name="Young S.K."/>
            <person name="Wortman J."/>
            <person name="Nusbaum C."/>
            <person name="Birren B."/>
        </authorList>
    </citation>
    <scope>NUCLEOTIDE SEQUENCE [LARGE SCALE GENOMIC DNA]</scope>
    <source>
        <strain evidence="1 2">CBS 72588</strain>
    </source>
</reference>
<dbReference type="RefSeq" id="XP_016262325.1">
    <property type="nucleotide sequence ID" value="XM_016406721.1"/>
</dbReference>
<accession>A0A0D2E2W1</accession>
<evidence type="ECO:0000313" key="2">
    <source>
        <dbReference type="Proteomes" id="UP000053342"/>
    </source>
</evidence>
<dbReference type="Proteomes" id="UP000053342">
    <property type="component" value="Unassembled WGS sequence"/>
</dbReference>
<keyword evidence="2" id="KW-1185">Reference proteome</keyword>
<organism evidence="1 2">
    <name type="scientific">Exophiala oligosperma</name>
    <dbReference type="NCBI Taxonomy" id="215243"/>
    <lineage>
        <taxon>Eukaryota</taxon>
        <taxon>Fungi</taxon>
        <taxon>Dikarya</taxon>
        <taxon>Ascomycota</taxon>
        <taxon>Pezizomycotina</taxon>
        <taxon>Eurotiomycetes</taxon>
        <taxon>Chaetothyriomycetidae</taxon>
        <taxon>Chaetothyriales</taxon>
        <taxon>Herpotrichiellaceae</taxon>
        <taxon>Exophiala</taxon>
    </lineage>
</organism>
<dbReference type="AlphaFoldDB" id="A0A0D2E2W1"/>
<dbReference type="GeneID" id="27357768"/>